<dbReference type="PROSITE" id="PS50294">
    <property type="entry name" value="WD_REPEATS_REGION"/>
    <property type="match status" value="7"/>
</dbReference>
<evidence type="ECO:0000256" key="11">
    <source>
        <dbReference type="HAMAP-Rule" id="MF_03141"/>
    </source>
</evidence>
<keyword evidence="1 11" id="KW-0813">Transport</keyword>
<keyword evidence="3 12" id="KW-0853">WD repeat</keyword>
<dbReference type="GO" id="GO:0005813">
    <property type="term" value="C:centrosome"/>
    <property type="evidence" value="ECO:0007669"/>
    <property type="project" value="UniProtKB-SubCell"/>
</dbReference>
<dbReference type="GO" id="GO:0051301">
    <property type="term" value="P:cell division"/>
    <property type="evidence" value="ECO:0007669"/>
    <property type="project" value="UniProtKB-KW"/>
</dbReference>
<dbReference type="InterPro" id="IPR015943">
    <property type="entry name" value="WD40/YVTN_repeat-like_dom_sf"/>
</dbReference>
<evidence type="ECO:0000313" key="15">
    <source>
        <dbReference type="Proteomes" id="UP000008743"/>
    </source>
</evidence>
<proteinExistence type="inferred from homology"/>
<dbReference type="SUPFAM" id="SSF109925">
    <property type="entry name" value="Lissencephaly-1 protein (Lis-1, PAF-AH alpha) N-terminal domain"/>
    <property type="match status" value="1"/>
</dbReference>
<keyword evidence="10 11" id="KW-0131">Cell cycle</keyword>
<organism evidence="14 15">
    <name type="scientific">Capsaspora owczarzaki (strain ATCC 30864)</name>
    <dbReference type="NCBI Taxonomy" id="595528"/>
    <lineage>
        <taxon>Eukaryota</taxon>
        <taxon>Filasterea</taxon>
        <taxon>Capsaspora</taxon>
    </lineage>
</organism>
<dbReference type="InterPro" id="IPR056795">
    <property type="entry name" value="PAC1-like_LisH-like_dom"/>
</dbReference>
<dbReference type="Pfam" id="PF24951">
    <property type="entry name" value="LisH_PAC1"/>
    <property type="match status" value="1"/>
</dbReference>
<dbReference type="GO" id="GO:0070840">
    <property type="term" value="F:dynein complex binding"/>
    <property type="evidence" value="ECO:0007669"/>
    <property type="project" value="UniProtKB-UniRule"/>
</dbReference>
<dbReference type="Proteomes" id="UP000008743">
    <property type="component" value="Unassembled WGS sequence"/>
</dbReference>
<dbReference type="GO" id="GO:0006890">
    <property type="term" value="P:retrograde vesicle-mediated transport, Golgi to endoplasmic reticulum"/>
    <property type="evidence" value="ECO:0007669"/>
    <property type="project" value="TreeGrafter"/>
</dbReference>
<feature type="repeat" description="WD" evidence="12">
    <location>
        <begin position="196"/>
        <end position="237"/>
    </location>
</feature>
<feature type="repeat" description="WD" evidence="12">
    <location>
        <begin position="238"/>
        <end position="279"/>
    </location>
</feature>
<dbReference type="PROSITE" id="PS00678">
    <property type="entry name" value="WD_REPEATS_1"/>
    <property type="match status" value="6"/>
</dbReference>
<evidence type="ECO:0000256" key="6">
    <source>
        <dbReference type="ARBA" id="ARBA00022737"/>
    </source>
</evidence>
<dbReference type="SMART" id="SM00320">
    <property type="entry name" value="WD40"/>
    <property type="match status" value="7"/>
</dbReference>
<keyword evidence="8 11" id="KW-0175">Coiled coil</keyword>
<dbReference type="GO" id="GO:0007154">
    <property type="term" value="P:cell communication"/>
    <property type="evidence" value="ECO:0007669"/>
    <property type="project" value="UniProtKB-ARBA"/>
</dbReference>
<comment type="subcellular location">
    <subcellularLocation>
        <location evidence="11">Cytoplasm</location>
        <location evidence="11">Cytoskeleton</location>
    </subcellularLocation>
    <subcellularLocation>
        <location evidence="11">Cytoplasm</location>
        <location evidence="11">Cytoskeleton</location>
        <location evidence="11">Microtubule organizing center</location>
        <location evidence="11">Centrosome</location>
    </subcellularLocation>
    <text evidence="11">Localizes to the plus end of microtubules and to the centrosome.</text>
</comment>
<dbReference type="FunFam" id="1.20.960.30:FF:000002">
    <property type="entry name" value="Platelet-activating factor acetylhydrolase ib"/>
    <property type="match status" value="1"/>
</dbReference>
<keyword evidence="9 11" id="KW-0206">Cytoskeleton</keyword>
<dbReference type="Gene3D" id="1.20.960.30">
    <property type="match status" value="1"/>
</dbReference>
<dbReference type="InterPro" id="IPR050844">
    <property type="entry name" value="Coatomer_complex_subunit"/>
</dbReference>
<sequence>MVLSEKQKDELNRAVLDHLVASGYAAAASALRQEASLPAEEPEKDKFAGLLEKKWTSVLRLQKKIMELEARVAEIKVEARDTGAAGGAGGLARRGAAGAAEWIPRPPEKYTLTSHRGPITAVAFHPTFSVCVSASEDATIKVWDYESGEFERTLKGHTNAVQDLAFDHTGAWLVSCSADLTVKIWDFKSFECVKTLRGHDHNVSSVSFLPSGDTIVSASRDKTIKLWEVSTGYCVKTLQGHDDWVRCARSNARGTLIASCSNDQTIRVWNAATGECKAELRDHDHVIECVIFAPESSHLYLAEVANEVSAAGETGKSTPVAALGAPESLGPYLLSGSRDKTIKLWDLATNQCVLTLIGHDNWVRGLMFHPGGKMVVSVSDDKTLRIWDLKNRRCAKTLQAHGHFVSSLAFHPSAPYVLTGSVDQTIKVWECR</sequence>
<dbReference type="GO" id="GO:0051012">
    <property type="term" value="P:microtubule sliding"/>
    <property type="evidence" value="ECO:0007669"/>
    <property type="project" value="UniProtKB-UniRule"/>
</dbReference>
<dbReference type="GO" id="GO:0006886">
    <property type="term" value="P:intracellular protein transport"/>
    <property type="evidence" value="ECO:0007669"/>
    <property type="project" value="TreeGrafter"/>
</dbReference>
<evidence type="ECO:0000256" key="7">
    <source>
        <dbReference type="ARBA" id="ARBA00022776"/>
    </source>
</evidence>
<dbReference type="InterPro" id="IPR020472">
    <property type="entry name" value="WD40_PAC1"/>
</dbReference>
<dbReference type="InterPro" id="IPR001680">
    <property type="entry name" value="WD40_rpt"/>
</dbReference>
<evidence type="ECO:0000256" key="8">
    <source>
        <dbReference type="ARBA" id="ARBA00023054"/>
    </source>
</evidence>
<dbReference type="GO" id="GO:0016787">
    <property type="term" value="F:hydrolase activity"/>
    <property type="evidence" value="ECO:0007669"/>
    <property type="project" value="UniProtKB-KW"/>
</dbReference>
<evidence type="ECO:0000259" key="13">
    <source>
        <dbReference type="Pfam" id="PF24951"/>
    </source>
</evidence>
<dbReference type="STRING" id="595528.A0A0D2UM34"/>
<dbReference type="SUPFAM" id="SSF50978">
    <property type="entry name" value="WD40 repeat-like"/>
    <property type="match status" value="1"/>
</dbReference>
<dbReference type="GO" id="GO:0005875">
    <property type="term" value="C:microtubule associated complex"/>
    <property type="evidence" value="ECO:0007669"/>
    <property type="project" value="UniProtKB-UniRule"/>
</dbReference>
<reference evidence="15" key="1">
    <citation type="submission" date="2011-02" db="EMBL/GenBank/DDBJ databases">
        <title>The Genome Sequence of Capsaspora owczarzaki ATCC 30864.</title>
        <authorList>
            <person name="Russ C."/>
            <person name="Cuomo C."/>
            <person name="Burger G."/>
            <person name="Gray M.W."/>
            <person name="Holland P.W.H."/>
            <person name="King N."/>
            <person name="Lang F.B.F."/>
            <person name="Roger A.J."/>
            <person name="Ruiz-Trillo I."/>
            <person name="Young S.K."/>
            <person name="Zeng Q."/>
            <person name="Gargeya S."/>
            <person name="Alvarado L."/>
            <person name="Berlin A."/>
            <person name="Chapman S.B."/>
            <person name="Chen Z."/>
            <person name="Freedman E."/>
            <person name="Gellesch M."/>
            <person name="Goldberg J."/>
            <person name="Griggs A."/>
            <person name="Gujja S."/>
            <person name="Heilman E."/>
            <person name="Heiman D."/>
            <person name="Howarth C."/>
            <person name="Mehta T."/>
            <person name="Neiman D."/>
            <person name="Pearson M."/>
            <person name="Roberts A."/>
            <person name="Saif S."/>
            <person name="Shea T."/>
            <person name="Shenoy N."/>
            <person name="Sisk P."/>
            <person name="Stolte C."/>
            <person name="Sykes S."/>
            <person name="White J."/>
            <person name="Yandava C."/>
            <person name="Haas B."/>
            <person name="Nusbaum C."/>
            <person name="Birren B."/>
        </authorList>
    </citation>
    <scope>NUCLEOTIDE SEQUENCE</scope>
    <source>
        <strain evidence="15">ATCC 30864</strain>
    </source>
</reference>
<evidence type="ECO:0000256" key="9">
    <source>
        <dbReference type="ARBA" id="ARBA00023212"/>
    </source>
</evidence>
<dbReference type="InterPro" id="IPR006594">
    <property type="entry name" value="LisH"/>
</dbReference>
<dbReference type="eggNOG" id="KOG0295">
    <property type="taxonomic scope" value="Eukaryota"/>
</dbReference>
<evidence type="ECO:0000256" key="12">
    <source>
        <dbReference type="PROSITE-ProRule" id="PRU00221"/>
    </source>
</evidence>
<feature type="repeat" description="WD" evidence="12">
    <location>
        <begin position="154"/>
        <end position="195"/>
    </location>
</feature>
<dbReference type="GO" id="GO:0005874">
    <property type="term" value="C:microtubule"/>
    <property type="evidence" value="ECO:0007669"/>
    <property type="project" value="UniProtKB-KW"/>
</dbReference>
<dbReference type="Gene3D" id="2.130.10.10">
    <property type="entry name" value="YVTN repeat-like/Quinoprotein amine dehydrogenase"/>
    <property type="match status" value="1"/>
</dbReference>
<dbReference type="GO" id="GO:0006888">
    <property type="term" value="P:endoplasmic reticulum to Golgi vesicle-mediated transport"/>
    <property type="evidence" value="ECO:0007669"/>
    <property type="project" value="TreeGrafter"/>
</dbReference>
<dbReference type="GO" id="GO:0000132">
    <property type="term" value="P:establishment of mitotic spindle orientation"/>
    <property type="evidence" value="ECO:0007669"/>
    <property type="project" value="UniProtKB-UniRule"/>
</dbReference>
<dbReference type="GO" id="GO:0006891">
    <property type="term" value="P:intra-Golgi vesicle-mediated transport"/>
    <property type="evidence" value="ECO:0007669"/>
    <property type="project" value="TreeGrafter"/>
</dbReference>
<keyword evidence="7 11" id="KW-0498">Mitosis</keyword>
<dbReference type="GO" id="GO:0030126">
    <property type="term" value="C:COPI vesicle coat"/>
    <property type="evidence" value="ECO:0007669"/>
    <property type="project" value="TreeGrafter"/>
</dbReference>
<dbReference type="PRINTS" id="PR00320">
    <property type="entry name" value="GPROTEINBRPT"/>
</dbReference>
<evidence type="ECO:0000256" key="5">
    <source>
        <dbReference type="ARBA" id="ARBA00022701"/>
    </source>
</evidence>
<name>A0A0D2UM34_CAPO3</name>
<evidence type="ECO:0000256" key="1">
    <source>
        <dbReference type="ARBA" id="ARBA00022448"/>
    </source>
</evidence>
<feature type="repeat" description="WD" evidence="12">
    <location>
        <begin position="356"/>
        <end position="397"/>
    </location>
</feature>
<dbReference type="EMBL" id="KE346370">
    <property type="protein sequence ID" value="KJE96121.1"/>
    <property type="molecule type" value="Genomic_DNA"/>
</dbReference>
<dbReference type="OrthoDB" id="674604at2759"/>
<dbReference type="GO" id="GO:0006909">
    <property type="term" value="P:phagocytosis"/>
    <property type="evidence" value="ECO:0007669"/>
    <property type="project" value="UniProtKB-ARBA"/>
</dbReference>
<feature type="repeat" description="WD" evidence="12">
    <location>
        <begin position="313"/>
        <end position="355"/>
    </location>
</feature>
<dbReference type="PhylomeDB" id="A0A0D2UM34"/>
<keyword evidence="15" id="KW-1185">Reference proteome</keyword>
<comment type="function">
    <text evidence="11">Positively regulates the activity of the minus-end directed microtubule motor protein dynein. May enhance dynein-mediated microtubule sliding by targeting dynein to the microtubule plus end. Required for several dynein- and microtubule-dependent processes.</text>
</comment>
<dbReference type="InterPro" id="IPR036322">
    <property type="entry name" value="WD40_repeat_dom_sf"/>
</dbReference>
<dbReference type="PIRSF" id="PIRSF037647">
    <property type="entry name" value="Dynein_regulator_Lis1"/>
    <property type="match status" value="1"/>
</dbReference>
<evidence type="ECO:0000256" key="10">
    <source>
        <dbReference type="ARBA" id="ARBA00023306"/>
    </source>
</evidence>
<keyword evidence="2 11" id="KW-0963">Cytoplasm</keyword>
<dbReference type="SMART" id="SM00667">
    <property type="entry name" value="LisH"/>
    <property type="match status" value="1"/>
</dbReference>
<dbReference type="Pfam" id="PF00400">
    <property type="entry name" value="WD40"/>
    <property type="match status" value="7"/>
</dbReference>
<dbReference type="InParanoid" id="A0A0D2UM34"/>
<dbReference type="PROSITE" id="PS50082">
    <property type="entry name" value="WD_REPEATS_2"/>
    <property type="match status" value="7"/>
</dbReference>
<dbReference type="GO" id="GO:0023052">
    <property type="term" value="P:signaling"/>
    <property type="evidence" value="ECO:0007669"/>
    <property type="project" value="UniProtKB-ARBA"/>
</dbReference>
<dbReference type="FunFam" id="2.130.10.10:FF:000342">
    <property type="entry name" value="Nuclear distribution protein PAC1"/>
    <property type="match status" value="1"/>
</dbReference>
<dbReference type="HAMAP" id="MF_03141">
    <property type="entry name" value="lis1"/>
    <property type="match status" value="1"/>
</dbReference>
<evidence type="ECO:0000256" key="4">
    <source>
        <dbReference type="ARBA" id="ARBA00022618"/>
    </source>
</evidence>
<keyword evidence="5 11" id="KW-0493">Microtubule</keyword>
<feature type="repeat" description="WD" evidence="12">
    <location>
        <begin position="112"/>
        <end position="153"/>
    </location>
</feature>
<evidence type="ECO:0000256" key="2">
    <source>
        <dbReference type="ARBA" id="ARBA00022490"/>
    </source>
</evidence>
<dbReference type="PANTHER" id="PTHR19876">
    <property type="entry name" value="COATOMER"/>
    <property type="match status" value="1"/>
</dbReference>
<feature type="repeat" description="WD" evidence="12">
    <location>
        <begin position="398"/>
        <end position="432"/>
    </location>
</feature>
<dbReference type="AlphaFoldDB" id="A0A0D2UM34"/>
<gene>
    <name evidence="14" type="ORF">CAOG_006489</name>
</gene>
<evidence type="ECO:0000313" key="14">
    <source>
        <dbReference type="EMBL" id="KJE96121.1"/>
    </source>
</evidence>
<keyword evidence="4 11" id="KW-0132">Cell division</keyword>
<keyword evidence="14" id="KW-0378">Hydrolase</keyword>
<dbReference type="CDD" id="cd00200">
    <property type="entry name" value="WD40"/>
    <property type="match status" value="1"/>
</dbReference>
<evidence type="ECO:0000256" key="3">
    <source>
        <dbReference type="ARBA" id="ARBA00022574"/>
    </source>
</evidence>
<comment type="domain">
    <text evidence="11">Dimerization mediated by the LisH domain may be required to activate dynein.</text>
</comment>
<dbReference type="PROSITE" id="PS50896">
    <property type="entry name" value="LISH"/>
    <property type="match status" value="1"/>
</dbReference>
<dbReference type="InterPro" id="IPR037190">
    <property type="entry name" value="LIS1_N"/>
</dbReference>
<comment type="similarity">
    <text evidence="11">Belongs to the WD repeat LIS1/nudF family.</text>
</comment>
<keyword evidence="6" id="KW-0677">Repeat</keyword>
<feature type="domain" description="PAC1-like LisH-like dimerisation" evidence="13">
    <location>
        <begin position="5"/>
        <end position="39"/>
    </location>
</feature>
<dbReference type="InterPro" id="IPR019775">
    <property type="entry name" value="WD40_repeat_CS"/>
</dbReference>
<dbReference type="InterPro" id="IPR017252">
    <property type="entry name" value="Dynein_regulator_LIS1"/>
</dbReference>
<protein>
    <recommendedName>
        <fullName evidence="11">Lissencephaly-1 homolog</fullName>
    </recommendedName>
</protein>
<accession>A0A0D2UM34</accession>